<dbReference type="SUPFAM" id="SSF69118">
    <property type="entry name" value="AhpD-like"/>
    <property type="match status" value="1"/>
</dbReference>
<dbReference type="InterPro" id="IPR029032">
    <property type="entry name" value="AhpD-like"/>
</dbReference>
<evidence type="ECO:0000313" key="3">
    <source>
        <dbReference type="Proteomes" id="UP000016368"/>
    </source>
</evidence>
<keyword evidence="3" id="KW-1185">Reference proteome</keyword>
<comment type="caution">
    <text evidence="2">The sequence shown here is derived from an EMBL/GenBank/DDBJ whole genome shotgun (WGS) entry which is preliminary data.</text>
</comment>
<evidence type="ECO:0000259" key="1">
    <source>
        <dbReference type="Pfam" id="PF02627"/>
    </source>
</evidence>
<dbReference type="eggNOG" id="COG2128">
    <property type="taxonomic scope" value="Bacteria"/>
</dbReference>
<accession>F3KUP8</accession>
<dbReference type="AlphaFoldDB" id="F3KUP8"/>
<dbReference type="InterPro" id="IPR003779">
    <property type="entry name" value="CMD-like"/>
</dbReference>
<proteinExistence type="predicted"/>
<dbReference type="RefSeq" id="WP_006298257.1">
    <property type="nucleotide sequence ID" value="NZ_AEGR01000063.1"/>
</dbReference>
<dbReference type="Pfam" id="PF02627">
    <property type="entry name" value="CMD"/>
    <property type="match status" value="1"/>
</dbReference>
<name>F3KUP8_9BURK</name>
<feature type="domain" description="Carboxymuconolactone decarboxylase-like" evidence="1">
    <location>
        <begin position="39"/>
        <end position="102"/>
    </location>
</feature>
<dbReference type="OrthoDB" id="4704294at2"/>
<dbReference type="GO" id="GO:0051920">
    <property type="term" value="F:peroxiredoxin activity"/>
    <property type="evidence" value="ECO:0007669"/>
    <property type="project" value="InterPro"/>
</dbReference>
<dbReference type="Gene3D" id="1.20.1290.10">
    <property type="entry name" value="AhpD-like"/>
    <property type="match status" value="1"/>
</dbReference>
<evidence type="ECO:0000313" key="2">
    <source>
        <dbReference type="EMBL" id="EGI76478.1"/>
    </source>
</evidence>
<organism evidence="2 3">
    <name type="scientific">Hylemonella gracilis ATCC 19624</name>
    <dbReference type="NCBI Taxonomy" id="887062"/>
    <lineage>
        <taxon>Bacteria</taxon>
        <taxon>Pseudomonadati</taxon>
        <taxon>Pseudomonadota</taxon>
        <taxon>Betaproteobacteria</taxon>
        <taxon>Burkholderiales</taxon>
        <taxon>Comamonadaceae</taxon>
        <taxon>Hylemonella</taxon>
    </lineage>
</organism>
<sequence length="172" mass="18813">MRIAPITPGTRPELAPLEARIAQARGRISPLYQLLLNSPPMAEGWEQLLSAVRNRNTLPADVRELVILRVAVLNGAPYEFDAHVPHARATGVPDAVIEALRLPSIDALAGLNDLQSLALRLTDQMTREIQVEPALMDQLTSSMDERSLLDLVVTIAAYNMVSRLLVALEVGH</sequence>
<dbReference type="PANTHER" id="PTHR34846:SF11">
    <property type="entry name" value="4-CARBOXYMUCONOLACTONE DECARBOXYLASE FAMILY PROTEIN (AFU_ORTHOLOGUE AFUA_6G11590)"/>
    <property type="match status" value="1"/>
</dbReference>
<dbReference type="Proteomes" id="UP000016368">
    <property type="component" value="Unassembled WGS sequence"/>
</dbReference>
<gene>
    <name evidence="2" type="ORF">HGR_10912</name>
</gene>
<dbReference type="EMBL" id="AEGR01000063">
    <property type="protein sequence ID" value="EGI76478.1"/>
    <property type="molecule type" value="Genomic_DNA"/>
</dbReference>
<dbReference type="STRING" id="887062.HGR_10912"/>
<dbReference type="PANTHER" id="PTHR34846">
    <property type="entry name" value="4-CARBOXYMUCONOLACTONE DECARBOXYLASE FAMILY PROTEIN (AFU_ORTHOLOGUE AFUA_6G11590)"/>
    <property type="match status" value="1"/>
</dbReference>
<reference evidence="2 3" key="1">
    <citation type="journal article" date="2011" name="EMBO J.">
        <title>Structural diversity of bacterial flagellar motors.</title>
        <authorList>
            <person name="Chen S."/>
            <person name="Beeby M."/>
            <person name="Murphy G.E."/>
            <person name="Leadbetter J.R."/>
            <person name="Hendrixson D.R."/>
            <person name="Briegel A."/>
            <person name="Li Z."/>
            <person name="Shi J."/>
            <person name="Tocheva E.I."/>
            <person name="Muller A."/>
            <person name="Dobro M.J."/>
            <person name="Jensen G.J."/>
        </authorList>
    </citation>
    <scope>NUCLEOTIDE SEQUENCE [LARGE SCALE GENOMIC DNA]</scope>
    <source>
        <strain evidence="2 3">ATCC 19624</strain>
    </source>
</reference>
<protein>
    <submittedName>
        <fullName evidence="2">Carboxymuconolactone decarboxylase</fullName>
    </submittedName>
</protein>